<dbReference type="CDD" id="cd17330">
    <property type="entry name" value="MFS_SLC46_TetA_like"/>
    <property type="match status" value="1"/>
</dbReference>
<feature type="transmembrane region" description="Helical" evidence="8">
    <location>
        <begin position="211"/>
        <end position="228"/>
    </location>
</feature>
<protein>
    <recommendedName>
        <fullName evidence="9">Major facilitator superfamily (MFS) profile domain-containing protein</fullName>
    </recommendedName>
</protein>
<comment type="subcellular location">
    <subcellularLocation>
        <location evidence="1">Cell membrane</location>
        <topology evidence="1">Multi-pass membrane protein</topology>
    </subcellularLocation>
</comment>
<feature type="transmembrane region" description="Helical" evidence="8">
    <location>
        <begin position="139"/>
        <end position="161"/>
    </location>
</feature>
<evidence type="ECO:0000256" key="1">
    <source>
        <dbReference type="ARBA" id="ARBA00004651"/>
    </source>
</evidence>
<dbReference type="InterPro" id="IPR001958">
    <property type="entry name" value="Tet-R_TetA/multi-R_MdtG-like"/>
</dbReference>
<feature type="transmembrane region" description="Helical" evidence="8">
    <location>
        <begin position="16"/>
        <end position="37"/>
    </location>
</feature>
<keyword evidence="7 8" id="KW-0472">Membrane</keyword>
<dbReference type="PRINTS" id="PR01035">
    <property type="entry name" value="TCRTETA"/>
</dbReference>
<evidence type="ECO:0000259" key="9">
    <source>
        <dbReference type="PROSITE" id="PS50850"/>
    </source>
</evidence>
<dbReference type="EMBL" id="LIBJ01000404">
    <property type="protein sequence ID" value="KRO45849.1"/>
    <property type="molecule type" value="Genomic_DNA"/>
</dbReference>
<dbReference type="GO" id="GO:0022857">
    <property type="term" value="F:transmembrane transporter activity"/>
    <property type="evidence" value="ECO:0007669"/>
    <property type="project" value="InterPro"/>
</dbReference>
<evidence type="ECO:0000256" key="8">
    <source>
        <dbReference type="SAM" id="Phobius"/>
    </source>
</evidence>
<organism evidence="10 12">
    <name type="scientific">Acidimicrobiia bacterium BACL6 MAG-120924-bin43</name>
    <dbReference type="NCBI Taxonomy" id="1655583"/>
    <lineage>
        <taxon>Bacteria</taxon>
        <taxon>Bacillati</taxon>
        <taxon>Actinomycetota</taxon>
        <taxon>Acidimicrobiia</taxon>
        <taxon>acIV cluster</taxon>
    </lineage>
</organism>
<comment type="similarity">
    <text evidence="2">Belongs to the major facilitator superfamily. TCR/Tet family.</text>
</comment>
<accession>A0A0R2Q686</accession>
<evidence type="ECO:0000256" key="4">
    <source>
        <dbReference type="ARBA" id="ARBA00022475"/>
    </source>
</evidence>
<dbReference type="Proteomes" id="UP000051017">
    <property type="component" value="Unassembled WGS sequence"/>
</dbReference>
<feature type="transmembrane region" description="Helical" evidence="8">
    <location>
        <begin position="362"/>
        <end position="383"/>
    </location>
</feature>
<dbReference type="AlphaFoldDB" id="A0A0R2Q686"/>
<proteinExistence type="inferred from homology"/>
<keyword evidence="4" id="KW-1003">Cell membrane</keyword>
<dbReference type="InterPro" id="IPR036259">
    <property type="entry name" value="MFS_trans_sf"/>
</dbReference>
<sequence>MTETQKIPREPLPRGFWIIWSTVALDMIGFGMVAPILGRYADRFGANGFQVGMLFASFSLAQMIFAPILGRWSDRVGRKPVIVISLLGTAVGSFITGAAGALWVLFAGRLIDGASGASVSVAQSAVTDIGSKEQRARMLGLLGMAFGVGFVFGPAFGGLAALGGAHVPFYLAGCLALVNAVAAMIRLPETRDFARSSEVRTTTIPFRKRKYGALAAVGFFSMFAFSGFEATFSLFGGARFNLDEASTAAVFLGIGMLMSGVQGALIAPLTAKFGSLRMMRSGQVLVAVGLLLLSAAVIWPTLIIALVIMVIGAGVASPSLSALVANSADDDRRGEALGVQQSASALARVLGPPLAGLAFDHIGIGAPFSVGAAIYVIAIFVAFTRVK</sequence>
<dbReference type="Pfam" id="PF07690">
    <property type="entry name" value="MFS_1"/>
    <property type="match status" value="1"/>
</dbReference>
<dbReference type="Gene3D" id="1.20.1250.20">
    <property type="entry name" value="MFS general substrate transporter like domains"/>
    <property type="match status" value="1"/>
</dbReference>
<dbReference type="GO" id="GO:0005886">
    <property type="term" value="C:plasma membrane"/>
    <property type="evidence" value="ECO:0007669"/>
    <property type="project" value="UniProtKB-SubCell"/>
</dbReference>
<evidence type="ECO:0000256" key="6">
    <source>
        <dbReference type="ARBA" id="ARBA00022989"/>
    </source>
</evidence>
<dbReference type="PROSITE" id="PS50850">
    <property type="entry name" value="MFS"/>
    <property type="match status" value="1"/>
</dbReference>
<feature type="transmembrane region" description="Helical" evidence="8">
    <location>
        <begin position="167"/>
        <end position="187"/>
    </location>
</feature>
<dbReference type="SUPFAM" id="SSF103473">
    <property type="entry name" value="MFS general substrate transporter"/>
    <property type="match status" value="1"/>
</dbReference>
<reference evidence="10 12" key="1">
    <citation type="submission" date="2015-10" db="EMBL/GenBank/DDBJ databases">
        <title>Metagenome-Assembled Genomes uncover a global brackish microbiome.</title>
        <authorList>
            <person name="Hugerth L.W."/>
            <person name="Larsson J."/>
            <person name="Alneberg J."/>
            <person name="Lindh M.V."/>
            <person name="Legrand C."/>
            <person name="Pinhassi J."/>
            <person name="Andersson A.F."/>
        </authorList>
    </citation>
    <scope>NUCLEOTIDE SEQUENCE [LARGE SCALE GENOMIC DNA]</scope>
    <source>
        <strain evidence="10">BACL6 MAG-120924-bin43</strain>
    </source>
</reference>
<dbReference type="PANTHER" id="PTHR23517:SF3">
    <property type="entry name" value="INTEGRAL MEMBRANE TRANSPORT PROTEIN"/>
    <property type="match status" value="1"/>
</dbReference>
<keyword evidence="6 8" id="KW-1133">Transmembrane helix</keyword>
<feature type="transmembrane region" description="Helical" evidence="8">
    <location>
        <begin position="283"/>
        <end position="316"/>
    </location>
</feature>
<evidence type="ECO:0000256" key="5">
    <source>
        <dbReference type="ARBA" id="ARBA00022692"/>
    </source>
</evidence>
<feature type="transmembrane region" description="Helical" evidence="8">
    <location>
        <begin position="49"/>
        <end position="69"/>
    </location>
</feature>
<evidence type="ECO:0000256" key="2">
    <source>
        <dbReference type="ARBA" id="ARBA00007520"/>
    </source>
</evidence>
<gene>
    <name evidence="10" type="ORF">ABR75_00120</name>
    <name evidence="11" type="ORF">ABR75_07155</name>
</gene>
<name>A0A0R2Q686_9ACTN</name>
<comment type="caution">
    <text evidence="10">The sequence shown here is derived from an EMBL/GenBank/DDBJ whole genome shotgun (WGS) entry which is preliminary data.</text>
</comment>
<dbReference type="InterPro" id="IPR011701">
    <property type="entry name" value="MFS"/>
</dbReference>
<feature type="domain" description="Major facilitator superfamily (MFS) profile" evidence="9">
    <location>
        <begin position="15"/>
        <end position="387"/>
    </location>
</feature>
<feature type="transmembrane region" description="Helical" evidence="8">
    <location>
        <begin position="81"/>
        <end position="106"/>
    </location>
</feature>
<keyword evidence="3" id="KW-0813">Transport</keyword>
<dbReference type="InterPro" id="IPR005829">
    <property type="entry name" value="Sugar_transporter_CS"/>
</dbReference>
<evidence type="ECO:0000313" key="11">
    <source>
        <dbReference type="EMBL" id="KRO46088.1"/>
    </source>
</evidence>
<dbReference type="PROSITE" id="PS00216">
    <property type="entry name" value="SUGAR_TRANSPORT_1"/>
    <property type="match status" value="1"/>
</dbReference>
<feature type="transmembrane region" description="Helical" evidence="8">
    <location>
        <begin position="248"/>
        <end position="271"/>
    </location>
</feature>
<dbReference type="InterPro" id="IPR020846">
    <property type="entry name" value="MFS_dom"/>
</dbReference>
<evidence type="ECO:0000256" key="3">
    <source>
        <dbReference type="ARBA" id="ARBA00022448"/>
    </source>
</evidence>
<dbReference type="InterPro" id="IPR050171">
    <property type="entry name" value="MFS_Transporters"/>
</dbReference>
<dbReference type="EMBL" id="LIBJ01000367">
    <property type="protein sequence ID" value="KRO46088.1"/>
    <property type="molecule type" value="Genomic_DNA"/>
</dbReference>
<keyword evidence="5 8" id="KW-0812">Transmembrane</keyword>
<dbReference type="PANTHER" id="PTHR23517">
    <property type="entry name" value="RESISTANCE PROTEIN MDTM, PUTATIVE-RELATED-RELATED"/>
    <property type="match status" value="1"/>
</dbReference>
<evidence type="ECO:0000313" key="12">
    <source>
        <dbReference type="Proteomes" id="UP000051017"/>
    </source>
</evidence>
<evidence type="ECO:0000256" key="7">
    <source>
        <dbReference type="ARBA" id="ARBA00023136"/>
    </source>
</evidence>
<evidence type="ECO:0000313" key="10">
    <source>
        <dbReference type="EMBL" id="KRO45849.1"/>
    </source>
</evidence>